<name>A0AAW1JRQ4_SAPOF</name>
<dbReference type="EMBL" id="JBDFQZ010000007">
    <property type="protein sequence ID" value="KAK9706995.1"/>
    <property type="molecule type" value="Genomic_DNA"/>
</dbReference>
<dbReference type="GO" id="GO:0003712">
    <property type="term" value="F:transcription coregulator activity"/>
    <property type="evidence" value="ECO:0007669"/>
    <property type="project" value="InterPro"/>
</dbReference>
<gene>
    <name evidence="6" type="ORF">RND81_07G166300</name>
</gene>
<evidence type="ECO:0000313" key="7">
    <source>
        <dbReference type="Proteomes" id="UP001443914"/>
    </source>
</evidence>
<evidence type="ECO:0000313" key="6">
    <source>
        <dbReference type="EMBL" id="KAK9706995.1"/>
    </source>
</evidence>
<evidence type="ECO:0000256" key="1">
    <source>
        <dbReference type="ARBA" id="ARBA00004123"/>
    </source>
</evidence>
<sequence>MSFRGAKFGFGPKELGGSVDLINHYRLRSHHEFFCKRSLPTPISETHYLLNVVGDKEIRKGDGMELDQVSENLALFEKKKGLVRPFGLDVLADVFHMHETSTARLSTPDRGTPAAAIKLKSESKDRDHKKMKHRHNHKTKDKKDPSHDGKGRDDNEAKDIKRNGSLMNGQDPIIRQEKKRKHNESEYQPRAQRYQQMK</sequence>
<organism evidence="6 7">
    <name type="scientific">Saponaria officinalis</name>
    <name type="common">Common soapwort</name>
    <name type="synonym">Lychnis saponaria</name>
    <dbReference type="NCBI Taxonomy" id="3572"/>
    <lineage>
        <taxon>Eukaryota</taxon>
        <taxon>Viridiplantae</taxon>
        <taxon>Streptophyta</taxon>
        <taxon>Embryophyta</taxon>
        <taxon>Tracheophyta</taxon>
        <taxon>Spermatophyta</taxon>
        <taxon>Magnoliopsida</taxon>
        <taxon>eudicotyledons</taxon>
        <taxon>Gunneridae</taxon>
        <taxon>Pentapetalae</taxon>
        <taxon>Caryophyllales</taxon>
        <taxon>Caryophyllaceae</taxon>
        <taxon>Caryophylleae</taxon>
        <taxon>Saponaria</taxon>
    </lineage>
</organism>
<evidence type="ECO:0008006" key="8">
    <source>
        <dbReference type="Google" id="ProtNLM"/>
    </source>
</evidence>
<dbReference type="GO" id="GO:0016592">
    <property type="term" value="C:mediator complex"/>
    <property type="evidence" value="ECO:0007669"/>
    <property type="project" value="InterPro"/>
</dbReference>
<proteinExistence type="predicted"/>
<comment type="subcellular location">
    <subcellularLocation>
        <location evidence="1">Nucleus</location>
    </subcellularLocation>
</comment>
<keyword evidence="3" id="KW-0804">Transcription</keyword>
<dbReference type="PANTHER" id="PTHR22536">
    <property type="entry name" value="LUNG CANCER METASTASIS-RELATED LCMR1 PROTEIN"/>
    <property type="match status" value="1"/>
</dbReference>
<dbReference type="Proteomes" id="UP001443914">
    <property type="component" value="Unassembled WGS sequence"/>
</dbReference>
<dbReference type="PANTHER" id="PTHR22536:SF3">
    <property type="entry name" value="MEDIATOR OF RNA POLYMERASE II TRANSCRIPTION SUBUNIT 19B"/>
    <property type="match status" value="1"/>
</dbReference>
<protein>
    <recommendedName>
        <fullName evidence="8">Mediator of RNA polymerase II transcription subunit 19b</fullName>
    </recommendedName>
</protein>
<evidence type="ECO:0000256" key="3">
    <source>
        <dbReference type="ARBA" id="ARBA00023163"/>
    </source>
</evidence>
<feature type="compositionally biased region" description="Basic and acidic residues" evidence="5">
    <location>
        <begin position="141"/>
        <end position="162"/>
    </location>
</feature>
<comment type="caution">
    <text evidence="6">The sequence shown here is derived from an EMBL/GenBank/DDBJ whole genome shotgun (WGS) entry which is preliminary data.</text>
</comment>
<evidence type="ECO:0000256" key="2">
    <source>
        <dbReference type="ARBA" id="ARBA00023015"/>
    </source>
</evidence>
<dbReference type="GO" id="GO:0045944">
    <property type="term" value="P:positive regulation of transcription by RNA polymerase II"/>
    <property type="evidence" value="ECO:0007669"/>
    <property type="project" value="TreeGrafter"/>
</dbReference>
<keyword evidence="2" id="KW-0805">Transcription regulation</keyword>
<dbReference type="AlphaFoldDB" id="A0AAW1JRQ4"/>
<feature type="region of interest" description="Disordered" evidence="5">
    <location>
        <begin position="102"/>
        <end position="198"/>
    </location>
</feature>
<feature type="compositionally biased region" description="Basic and acidic residues" evidence="5">
    <location>
        <begin position="119"/>
        <end position="128"/>
    </location>
</feature>
<keyword evidence="4" id="KW-0539">Nucleus</keyword>
<dbReference type="InterPro" id="IPR019403">
    <property type="entry name" value="Mediator_Med19_met"/>
</dbReference>
<evidence type="ECO:0000256" key="4">
    <source>
        <dbReference type="ARBA" id="ARBA00023242"/>
    </source>
</evidence>
<accession>A0AAW1JRQ4</accession>
<feature type="compositionally biased region" description="Basic residues" evidence="5">
    <location>
        <begin position="129"/>
        <end position="140"/>
    </location>
</feature>
<reference evidence="6" key="1">
    <citation type="submission" date="2024-03" db="EMBL/GenBank/DDBJ databases">
        <title>WGS assembly of Saponaria officinalis var. Norfolk2.</title>
        <authorList>
            <person name="Jenkins J."/>
            <person name="Shu S."/>
            <person name="Grimwood J."/>
            <person name="Barry K."/>
            <person name="Goodstein D."/>
            <person name="Schmutz J."/>
            <person name="Leebens-Mack J."/>
            <person name="Osbourn A."/>
        </authorList>
    </citation>
    <scope>NUCLEOTIDE SEQUENCE [LARGE SCALE GENOMIC DNA]</scope>
    <source>
        <strain evidence="6">JIC</strain>
    </source>
</reference>
<evidence type="ECO:0000256" key="5">
    <source>
        <dbReference type="SAM" id="MobiDB-lite"/>
    </source>
</evidence>
<keyword evidence="7" id="KW-1185">Reference proteome</keyword>